<dbReference type="EMBL" id="JAUIRO010000003">
    <property type="protein sequence ID" value="KAK0722206.1"/>
    <property type="molecule type" value="Genomic_DNA"/>
</dbReference>
<dbReference type="AlphaFoldDB" id="A0AA40AUE6"/>
<accession>A0AA40AUE6</accession>
<keyword evidence="2" id="KW-1185">Reference proteome</keyword>
<organism evidence="1 2">
    <name type="scientific">Lasiosphaeria miniovina</name>
    <dbReference type="NCBI Taxonomy" id="1954250"/>
    <lineage>
        <taxon>Eukaryota</taxon>
        <taxon>Fungi</taxon>
        <taxon>Dikarya</taxon>
        <taxon>Ascomycota</taxon>
        <taxon>Pezizomycotina</taxon>
        <taxon>Sordariomycetes</taxon>
        <taxon>Sordariomycetidae</taxon>
        <taxon>Sordariales</taxon>
        <taxon>Lasiosphaeriaceae</taxon>
        <taxon>Lasiosphaeria</taxon>
    </lineage>
</organism>
<evidence type="ECO:0000313" key="1">
    <source>
        <dbReference type="EMBL" id="KAK0722206.1"/>
    </source>
</evidence>
<dbReference type="RefSeq" id="XP_060298130.1">
    <property type="nucleotide sequence ID" value="XM_060433780.1"/>
</dbReference>
<protein>
    <submittedName>
        <fullName evidence="1">Uncharacterized protein</fullName>
    </submittedName>
</protein>
<sequence>MRQLSGRALLYLATQLALAAVKLLHTYLPWGGYATRPFQISLPTLVKKRISNCIPAPRYISLHLLPVISPPRHCLYLGISSSRGCL</sequence>
<proteinExistence type="predicted"/>
<dbReference type="GeneID" id="85317050"/>
<dbReference type="Proteomes" id="UP001172101">
    <property type="component" value="Unassembled WGS sequence"/>
</dbReference>
<comment type="caution">
    <text evidence="1">The sequence shown here is derived from an EMBL/GenBank/DDBJ whole genome shotgun (WGS) entry which is preliminary data.</text>
</comment>
<name>A0AA40AUE6_9PEZI</name>
<reference evidence="1" key="1">
    <citation type="submission" date="2023-06" db="EMBL/GenBank/DDBJ databases">
        <title>Genome-scale phylogeny and comparative genomics of the fungal order Sordariales.</title>
        <authorList>
            <consortium name="Lawrence Berkeley National Laboratory"/>
            <person name="Hensen N."/>
            <person name="Bonometti L."/>
            <person name="Westerberg I."/>
            <person name="Brannstrom I.O."/>
            <person name="Guillou S."/>
            <person name="Cros-Aarteil S."/>
            <person name="Calhoun S."/>
            <person name="Haridas S."/>
            <person name="Kuo A."/>
            <person name="Mondo S."/>
            <person name="Pangilinan J."/>
            <person name="Riley R."/>
            <person name="LaButti K."/>
            <person name="Andreopoulos B."/>
            <person name="Lipzen A."/>
            <person name="Chen C."/>
            <person name="Yanf M."/>
            <person name="Daum C."/>
            <person name="Ng V."/>
            <person name="Clum A."/>
            <person name="Steindorff A."/>
            <person name="Ohm R."/>
            <person name="Martin F."/>
            <person name="Silar P."/>
            <person name="Natvig D."/>
            <person name="Lalanne C."/>
            <person name="Gautier V."/>
            <person name="Ament-velasquez S.L."/>
            <person name="Kruys A."/>
            <person name="Hutchinson M.I."/>
            <person name="Powell A.J."/>
            <person name="Barry K."/>
            <person name="Miller A.N."/>
            <person name="Grigoriev I.V."/>
            <person name="Debuchy R."/>
            <person name="Gladieux P."/>
            <person name="Thoren M.H."/>
            <person name="Johannesson H."/>
        </authorList>
    </citation>
    <scope>NUCLEOTIDE SEQUENCE</scope>
    <source>
        <strain evidence="1">SMH2392-1A</strain>
    </source>
</reference>
<gene>
    <name evidence="1" type="ORF">B0T26DRAFT_207783</name>
</gene>
<evidence type="ECO:0000313" key="2">
    <source>
        <dbReference type="Proteomes" id="UP001172101"/>
    </source>
</evidence>